<accession>B3RIB5</accession>
<name>B3RIB5_TRIAD</name>
<dbReference type="InParanoid" id="B3RIB5"/>
<dbReference type="InterPro" id="IPR000195">
    <property type="entry name" value="Rab-GAP-TBC_dom"/>
</dbReference>
<dbReference type="OMA" id="CLFVREF"/>
<keyword evidence="1" id="KW-0343">GTPase activation</keyword>
<evidence type="ECO:0000256" key="1">
    <source>
        <dbReference type="ARBA" id="ARBA00022468"/>
    </source>
</evidence>
<dbReference type="GO" id="GO:0071889">
    <property type="term" value="F:14-3-3 protein binding"/>
    <property type="evidence" value="ECO:0007669"/>
    <property type="project" value="UniProtKB-ARBA"/>
</dbReference>
<dbReference type="GO" id="GO:0005096">
    <property type="term" value="F:GTPase activator activity"/>
    <property type="evidence" value="ECO:0000318"/>
    <property type="project" value="GO_Central"/>
</dbReference>
<evidence type="ECO:0000313" key="5">
    <source>
        <dbReference type="Proteomes" id="UP000009022"/>
    </source>
</evidence>
<sequence length="322" mass="38203">MITIISNTIHKYQLETLRELSWNGVPKSFRPKAWRLLSGYLPVNAERQKLTLERKRDEYCSYVVKYYPLRNDPSFQETFRQIQIDIPRTNPLVPLFQQPLVQQVFERVLFIWAMRHPASGYVQGINDLVTPFFIVFLTEYINEVDVETYDIVKLSLKQLELIEADSYWCLTNILDGIQDNYTFAQPGIQKKVQTLKTLVSRVNGKLHLHLEKHNIEYLQFAFRWMNNILMRELPLRCIIRLWDTYQAEPNGFADFHLYVCAAFLNHWSKELLERHDFQNLMILLQNTPTDNWTEREIAVLLAEAFSLKYAFADAPSHFHKKK</sequence>
<dbReference type="Proteomes" id="UP000009022">
    <property type="component" value="Unassembled WGS sequence"/>
</dbReference>
<dbReference type="RefSeq" id="XP_002108192.1">
    <property type="nucleotide sequence ID" value="XM_002108156.1"/>
</dbReference>
<dbReference type="FunFam" id="1.10.472.80:FF:000001">
    <property type="entry name" value="TBC1 domain family member 22B"/>
    <property type="match status" value="1"/>
</dbReference>
<dbReference type="GO" id="GO:0005794">
    <property type="term" value="C:Golgi apparatus"/>
    <property type="evidence" value="ECO:0000318"/>
    <property type="project" value="GO_Central"/>
</dbReference>
<dbReference type="eggNOG" id="KOG1092">
    <property type="taxonomic scope" value="Eukaryota"/>
</dbReference>
<proteinExistence type="predicted"/>
<dbReference type="KEGG" id="tad:TRIADDRAFT_19492"/>
<dbReference type="FunFam" id="1.10.8.270:FF:000004">
    <property type="entry name" value="TBC1 domain family, member 22B"/>
    <property type="match status" value="1"/>
</dbReference>
<keyword evidence="5" id="KW-1185">Reference proteome</keyword>
<dbReference type="HOGENOM" id="CLU_018687_5_0_1"/>
<dbReference type="AlphaFoldDB" id="B3RIB5"/>
<gene>
    <name evidence="4" type="ORF">TRIADDRAFT_19492</name>
</gene>
<organism evidence="4 5">
    <name type="scientific">Trichoplax adhaerens</name>
    <name type="common">Trichoplax reptans</name>
    <dbReference type="NCBI Taxonomy" id="10228"/>
    <lineage>
        <taxon>Eukaryota</taxon>
        <taxon>Metazoa</taxon>
        <taxon>Placozoa</taxon>
        <taxon>Uniplacotomia</taxon>
        <taxon>Trichoplacea</taxon>
        <taxon>Trichoplacidae</taxon>
        <taxon>Trichoplax</taxon>
    </lineage>
</organism>
<dbReference type="CTD" id="6750139"/>
<evidence type="ECO:0000313" key="4">
    <source>
        <dbReference type="EMBL" id="EDV28990.1"/>
    </source>
</evidence>
<dbReference type="PhylomeDB" id="B3RIB5"/>
<dbReference type="Gene3D" id="1.10.8.270">
    <property type="entry name" value="putative rabgap domain of human tbc1 domain family member 14 like domains"/>
    <property type="match status" value="1"/>
</dbReference>
<feature type="domain" description="Rab-GAP TBC" evidence="3">
    <location>
        <begin position="24"/>
        <end position="249"/>
    </location>
</feature>
<dbReference type="SUPFAM" id="SSF47923">
    <property type="entry name" value="Ypt/Rab-GAP domain of gyp1p"/>
    <property type="match status" value="2"/>
</dbReference>
<dbReference type="PROSITE" id="PS50086">
    <property type="entry name" value="TBC_RABGAP"/>
    <property type="match status" value="1"/>
</dbReference>
<dbReference type="GeneID" id="6750139"/>
<dbReference type="InterPro" id="IPR035969">
    <property type="entry name" value="Rab-GAP_TBC_sf"/>
</dbReference>
<reference evidence="4 5" key="1">
    <citation type="journal article" date="2008" name="Nature">
        <title>The Trichoplax genome and the nature of placozoans.</title>
        <authorList>
            <person name="Srivastava M."/>
            <person name="Begovic E."/>
            <person name="Chapman J."/>
            <person name="Putnam N.H."/>
            <person name="Hellsten U."/>
            <person name="Kawashima T."/>
            <person name="Kuo A."/>
            <person name="Mitros T."/>
            <person name="Salamov A."/>
            <person name="Carpenter M.L."/>
            <person name="Signorovitch A.Y."/>
            <person name="Moreno M.A."/>
            <person name="Kamm K."/>
            <person name="Grimwood J."/>
            <person name="Schmutz J."/>
            <person name="Shapiro H."/>
            <person name="Grigoriev I.V."/>
            <person name="Buss L.W."/>
            <person name="Schierwater B."/>
            <person name="Dellaporta S.L."/>
            <person name="Rokhsar D.S."/>
        </authorList>
    </citation>
    <scope>NUCLEOTIDE SEQUENCE [LARGE SCALE GENOMIC DNA]</scope>
    <source>
        <strain evidence="4 5">Grell-BS-1999</strain>
    </source>
</reference>
<dbReference type="STRING" id="10228.B3RIB5"/>
<comment type="function">
    <text evidence="2">May act as a GTPase-activating protein for Rab family protein(s).</text>
</comment>
<dbReference type="Gene3D" id="1.10.472.80">
    <property type="entry name" value="Ypt/Rab-GAP domain of gyp1p, domain 3"/>
    <property type="match status" value="1"/>
</dbReference>
<dbReference type="OrthoDB" id="26371at2759"/>
<dbReference type="PANTHER" id="PTHR22957:SF26">
    <property type="entry name" value="LD44506P"/>
    <property type="match status" value="1"/>
</dbReference>
<dbReference type="Pfam" id="PF00566">
    <property type="entry name" value="RabGAP-TBC"/>
    <property type="match status" value="1"/>
</dbReference>
<dbReference type="SMART" id="SM00164">
    <property type="entry name" value="TBC"/>
    <property type="match status" value="1"/>
</dbReference>
<dbReference type="PANTHER" id="PTHR22957">
    <property type="entry name" value="TBC1 DOMAIN FAMILY MEMBER GTPASE-ACTIVATING PROTEIN"/>
    <property type="match status" value="1"/>
</dbReference>
<evidence type="ECO:0000259" key="3">
    <source>
        <dbReference type="PROSITE" id="PS50086"/>
    </source>
</evidence>
<evidence type="ECO:0000256" key="2">
    <source>
        <dbReference type="ARBA" id="ARBA00043879"/>
    </source>
</evidence>
<dbReference type="EMBL" id="DS985241">
    <property type="protein sequence ID" value="EDV28990.1"/>
    <property type="molecule type" value="Genomic_DNA"/>
</dbReference>
<protein>
    <recommendedName>
        <fullName evidence="3">Rab-GAP TBC domain-containing protein</fullName>
    </recommendedName>
</protein>